<organism evidence="1 2">
    <name type="scientific">Candidatus Woesebacteria bacterium RIFCSPLOWO2_01_FULL_39_10b</name>
    <dbReference type="NCBI Taxonomy" id="1802517"/>
    <lineage>
        <taxon>Bacteria</taxon>
        <taxon>Candidatus Woeseibacteriota</taxon>
    </lineage>
</organism>
<proteinExistence type="predicted"/>
<dbReference type="PANTHER" id="PTHR30619">
    <property type="entry name" value="DNA INTERNALIZATION/COMPETENCE PROTEIN COMEC/REC2"/>
    <property type="match status" value="1"/>
</dbReference>
<sequence length="319" mass="35151">MQIRWKFILAFLSLAAFLSWLAVLAFPDRKFHLIACDVGQGDSILASYGETQVLIDGGPDGGKVLECLGRHMPLWDKTIEVVLLTHQQKDHFRGLIDVFENYKVESFLATSLTSSSQEWEVLKNMVGGSGAGVINPVLGLEVEYNLIHLDILHPSEQFWVENASENLTENLLGSIDSQAKSSEKLNGGSGVLGAYTTSRDMNDFSLVVILSFKDFDALLTGDMGPGISDEVIKAIGESGNRSIEYIKIPHHGSKNGLTEELLRIAKPQLGIISVGKNNSYGHPHKEVIELLNKENVRVLRTDEMGDVEVVSDGKTFWLK</sequence>
<name>A0A1F8B724_9BACT</name>
<dbReference type="EMBL" id="MGHD01000013">
    <property type="protein sequence ID" value="OGM59833.1"/>
    <property type="molecule type" value="Genomic_DNA"/>
</dbReference>
<dbReference type="SUPFAM" id="SSF56281">
    <property type="entry name" value="Metallo-hydrolase/oxidoreductase"/>
    <property type="match status" value="1"/>
</dbReference>
<evidence type="ECO:0008006" key="3">
    <source>
        <dbReference type="Google" id="ProtNLM"/>
    </source>
</evidence>
<evidence type="ECO:0000313" key="2">
    <source>
        <dbReference type="Proteomes" id="UP000176404"/>
    </source>
</evidence>
<dbReference type="Proteomes" id="UP000176404">
    <property type="component" value="Unassembled WGS sequence"/>
</dbReference>
<accession>A0A1F8B724</accession>
<dbReference type="Gene3D" id="3.60.15.10">
    <property type="entry name" value="Ribonuclease Z/Hydroxyacylglutathione hydrolase-like"/>
    <property type="match status" value="1"/>
</dbReference>
<dbReference type="PANTHER" id="PTHR30619:SF1">
    <property type="entry name" value="RECOMBINATION PROTEIN 2"/>
    <property type="match status" value="1"/>
</dbReference>
<dbReference type="InterPro" id="IPR036866">
    <property type="entry name" value="RibonucZ/Hydroxyglut_hydro"/>
</dbReference>
<comment type="caution">
    <text evidence="1">The sequence shown here is derived from an EMBL/GenBank/DDBJ whole genome shotgun (WGS) entry which is preliminary data.</text>
</comment>
<evidence type="ECO:0000313" key="1">
    <source>
        <dbReference type="EMBL" id="OGM59833.1"/>
    </source>
</evidence>
<reference evidence="1 2" key="1">
    <citation type="journal article" date="2016" name="Nat. Commun.">
        <title>Thousands of microbial genomes shed light on interconnected biogeochemical processes in an aquifer system.</title>
        <authorList>
            <person name="Anantharaman K."/>
            <person name="Brown C.T."/>
            <person name="Hug L.A."/>
            <person name="Sharon I."/>
            <person name="Castelle C.J."/>
            <person name="Probst A.J."/>
            <person name="Thomas B.C."/>
            <person name="Singh A."/>
            <person name="Wilkins M.J."/>
            <person name="Karaoz U."/>
            <person name="Brodie E.L."/>
            <person name="Williams K.H."/>
            <person name="Hubbard S.S."/>
            <person name="Banfield J.F."/>
        </authorList>
    </citation>
    <scope>NUCLEOTIDE SEQUENCE [LARGE SCALE GENOMIC DNA]</scope>
</reference>
<dbReference type="AlphaFoldDB" id="A0A1F8B724"/>
<dbReference type="STRING" id="1802517.A2892_00905"/>
<dbReference type="InterPro" id="IPR052159">
    <property type="entry name" value="Competence_DNA_uptake"/>
</dbReference>
<gene>
    <name evidence="1" type="ORF">A2892_00905</name>
</gene>
<protein>
    <recommendedName>
        <fullName evidence="3">Metallo-beta-lactamase domain-containing protein</fullName>
    </recommendedName>
</protein>